<proteinExistence type="predicted"/>
<dbReference type="AlphaFoldDB" id="A0A5B7KE29"/>
<reference evidence="2 3" key="1">
    <citation type="submission" date="2019-05" db="EMBL/GenBank/DDBJ databases">
        <title>Another draft genome of Portunus trituberculatus and its Hox gene families provides insights of decapod evolution.</title>
        <authorList>
            <person name="Jeong J.-H."/>
            <person name="Song I."/>
            <person name="Kim S."/>
            <person name="Choi T."/>
            <person name="Kim D."/>
            <person name="Ryu S."/>
            <person name="Kim W."/>
        </authorList>
    </citation>
    <scope>NUCLEOTIDE SEQUENCE [LARGE SCALE GENOMIC DNA]</scope>
    <source>
        <tissue evidence="2">Muscle</tissue>
    </source>
</reference>
<dbReference type="EMBL" id="VSRR010135523">
    <property type="protein sequence ID" value="MPD03289.1"/>
    <property type="molecule type" value="Genomic_DNA"/>
</dbReference>
<evidence type="ECO:0000256" key="1">
    <source>
        <dbReference type="SAM" id="MobiDB-lite"/>
    </source>
</evidence>
<protein>
    <submittedName>
        <fullName evidence="2">Uncharacterized protein</fullName>
    </submittedName>
</protein>
<name>A0A5B7KE29_PORTR</name>
<keyword evidence="3" id="KW-1185">Reference proteome</keyword>
<evidence type="ECO:0000313" key="3">
    <source>
        <dbReference type="Proteomes" id="UP000324222"/>
    </source>
</evidence>
<feature type="compositionally biased region" description="Low complexity" evidence="1">
    <location>
        <begin position="49"/>
        <end position="60"/>
    </location>
</feature>
<feature type="region of interest" description="Disordered" evidence="1">
    <location>
        <begin position="48"/>
        <end position="73"/>
    </location>
</feature>
<gene>
    <name evidence="2" type="ORF">E2C01_098918</name>
</gene>
<feature type="compositionally biased region" description="Polar residues" evidence="1">
    <location>
        <begin position="62"/>
        <end position="73"/>
    </location>
</feature>
<evidence type="ECO:0000313" key="2">
    <source>
        <dbReference type="EMBL" id="MPD03289.1"/>
    </source>
</evidence>
<organism evidence="2 3">
    <name type="scientific">Portunus trituberculatus</name>
    <name type="common">Swimming crab</name>
    <name type="synonym">Neptunus trituberculatus</name>
    <dbReference type="NCBI Taxonomy" id="210409"/>
    <lineage>
        <taxon>Eukaryota</taxon>
        <taxon>Metazoa</taxon>
        <taxon>Ecdysozoa</taxon>
        <taxon>Arthropoda</taxon>
        <taxon>Crustacea</taxon>
        <taxon>Multicrustacea</taxon>
        <taxon>Malacostraca</taxon>
        <taxon>Eumalacostraca</taxon>
        <taxon>Eucarida</taxon>
        <taxon>Decapoda</taxon>
        <taxon>Pleocyemata</taxon>
        <taxon>Brachyura</taxon>
        <taxon>Eubrachyura</taxon>
        <taxon>Portunoidea</taxon>
        <taxon>Portunidae</taxon>
        <taxon>Portuninae</taxon>
        <taxon>Portunus</taxon>
    </lineage>
</organism>
<accession>A0A5B7KE29</accession>
<feature type="region of interest" description="Disordered" evidence="1">
    <location>
        <begin position="1"/>
        <end position="22"/>
    </location>
</feature>
<comment type="caution">
    <text evidence="2">The sequence shown here is derived from an EMBL/GenBank/DDBJ whole genome shotgun (WGS) entry which is preliminary data.</text>
</comment>
<sequence>MAGQGRLQQRLREVPTNTASREEVSATILGSCKHRLLELDHLAEEEVAPSLPGPVVSGPPDQASSPNSWHAPK</sequence>
<dbReference type="Proteomes" id="UP000324222">
    <property type="component" value="Unassembled WGS sequence"/>
</dbReference>